<comment type="caution">
    <text evidence="1">The sequence shown here is derived from an EMBL/GenBank/DDBJ whole genome shotgun (WGS) entry which is preliminary data.</text>
</comment>
<dbReference type="RefSeq" id="WP_027887032.1">
    <property type="nucleotide sequence ID" value="NZ_JBHSXZ010000027.1"/>
</dbReference>
<protein>
    <submittedName>
        <fullName evidence="1">Uncharacterized protein</fullName>
    </submittedName>
</protein>
<sequence>MRILAEAIYELEPGSMLVGQTPALRELLKIWIHRHHTGFDLYVTSIVETEEETLPERMRNTVGRGLASSSEVLEALHCLEDIYPVAFHVLKNLPVGVRKATPELLALLEEQVARVARSTTTGEFGPDDLPAQVVKLKAVCALDDYASDDDVSGLVLTDP</sequence>
<name>A0A399E5S8_9DEIN</name>
<gene>
    <name evidence="1" type="ORF">Mcate_00463</name>
</gene>
<accession>A0A399E5S8</accession>
<proteinExistence type="predicted"/>
<dbReference type="EMBL" id="QWKX01000007">
    <property type="protein sequence ID" value="RIH79288.1"/>
    <property type="molecule type" value="Genomic_DNA"/>
</dbReference>
<dbReference type="Proteomes" id="UP000266089">
    <property type="component" value="Unassembled WGS sequence"/>
</dbReference>
<dbReference type="OrthoDB" id="26324at2"/>
<reference evidence="1 2" key="1">
    <citation type="submission" date="2018-08" db="EMBL/GenBank/DDBJ databases">
        <title>Meiothermus cateniformans JCM 15151 genome sequencing project.</title>
        <authorList>
            <person name="Da Costa M.S."/>
            <person name="Albuquerque L."/>
            <person name="Raposo P."/>
            <person name="Froufe H.J.C."/>
            <person name="Barroso C.S."/>
            <person name="Egas C."/>
        </authorList>
    </citation>
    <scope>NUCLEOTIDE SEQUENCE [LARGE SCALE GENOMIC DNA]</scope>
    <source>
        <strain evidence="1 2">JCM 15151</strain>
    </source>
</reference>
<dbReference type="AlphaFoldDB" id="A0A399E5S8"/>
<organism evidence="1 2">
    <name type="scientific">Meiothermus taiwanensis</name>
    <dbReference type="NCBI Taxonomy" id="172827"/>
    <lineage>
        <taxon>Bacteria</taxon>
        <taxon>Thermotogati</taxon>
        <taxon>Deinococcota</taxon>
        <taxon>Deinococci</taxon>
        <taxon>Thermales</taxon>
        <taxon>Thermaceae</taxon>
        <taxon>Meiothermus</taxon>
    </lineage>
</organism>
<evidence type="ECO:0000313" key="1">
    <source>
        <dbReference type="EMBL" id="RIH79288.1"/>
    </source>
</evidence>
<evidence type="ECO:0000313" key="2">
    <source>
        <dbReference type="Proteomes" id="UP000266089"/>
    </source>
</evidence>